<protein>
    <recommendedName>
        <fullName evidence="6">Lipoprotein</fullName>
    </recommendedName>
</protein>
<feature type="chain" id="PRO_5041170600" description="Lipoprotein" evidence="1">
    <location>
        <begin position="18"/>
        <end position="130"/>
    </location>
</feature>
<dbReference type="EMBL" id="VZBP01000055">
    <property type="protein sequence ID" value="MQO09074.1"/>
    <property type="molecule type" value="Genomic_DNA"/>
</dbReference>
<dbReference type="Proteomes" id="UP000405805">
    <property type="component" value="Unassembled WGS sequence"/>
</dbReference>
<dbReference type="PROSITE" id="PS51257">
    <property type="entry name" value="PROKAR_LIPOPROTEIN"/>
    <property type="match status" value="1"/>
</dbReference>
<evidence type="ECO:0000313" key="4">
    <source>
        <dbReference type="Proteomes" id="UP000405805"/>
    </source>
</evidence>
<dbReference type="AlphaFoldDB" id="A0A5P0WNA8"/>
<evidence type="ECO:0008006" key="6">
    <source>
        <dbReference type="Google" id="ProtNLM"/>
    </source>
</evidence>
<feature type="signal peptide" evidence="1">
    <location>
        <begin position="1"/>
        <end position="17"/>
    </location>
</feature>
<comment type="caution">
    <text evidence="3">The sequence shown here is derived from an EMBL/GenBank/DDBJ whole genome shotgun (WGS) entry which is preliminary data.</text>
</comment>
<evidence type="ECO:0000256" key="1">
    <source>
        <dbReference type="SAM" id="SignalP"/>
    </source>
</evidence>
<evidence type="ECO:0000313" key="3">
    <source>
        <dbReference type="EMBL" id="MQP14802.1"/>
    </source>
</evidence>
<dbReference type="Proteomes" id="UP000477980">
    <property type="component" value="Unassembled WGS sequence"/>
</dbReference>
<reference evidence="4 5" key="1">
    <citation type="submission" date="2019-09" db="EMBL/GenBank/DDBJ databases">
        <title>Distinct polysaccharide growth profiles of human intestinal Prevotella copri isolates.</title>
        <authorList>
            <person name="Fehlner-Peach H."/>
            <person name="Magnabosco C."/>
            <person name="Raghavan V."/>
            <person name="Scher J.U."/>
            <person name="Tett A."/>
            <person name="Cox L.M."/>
            <person name="Gottsegen C."/>
            <person name="Watters A."/>
            <person name="Wiltshire- Gordon J.D."/>
            <person name="Segata N."/>
            <person name="Bonneau R."/>
            <person name="Littman D.R."/>
        </authorList>
    </citation>
    <scope>NUCLEOTIDE SEQUENCE [LARGE SCALE GENOMIC DNA]</scope>
    <source>
        <strain evidence="2">IA624</strain>
        <strain evidence="4">iA624</strain>
        <strain evidence="3">IAA917</strain>
        <strain evidence="5">iAA917</strain>
    </source>
</reference>
<evidence type="ECO:0000313" key="2">
    <source>
        <dbReference type="EMBL" id="MQO09074.1"/>
    </source>
</evidence>
<dbReference type="RefSeq" id="WP_153090802.1">
    <property type="nucleotide sequence ID" value="NZ_VZAH01000098.1"/>
</dbReference>
<dbReference type="OrthoDB" id="1081873at2"/>
<organism evidence="3 5">
    <name type="scientific">Segatella copri</name>
    <dbReference type="NCBI Taxonomy" id="165179"/>
    <lineage>
        <taxon>Bacteria</taxon>
        <taxon>Pseudomonadati</taxon>
        <taxon>Bacteroidota</taxon>
        <taxon>Bacteroidia</taxon>
        <taxon>Bacteroidales</taxon>
        <taxon>Prevotellaceae</taxon>
        <taxon>Segatella</taxon>
    </lineage>
</organism>
<gene>
    <name evidence="3" type="ORF">F7D25_10385</name>
    <name evidence="2" type="ORF">F7D57_04915</name>
</gene>
<dbReference type="EMBL" id="VZAH01000098">
    <property type="protein sequence ID" value="MQP14802.1"/>
    <property type="molecule type" value="Genomic_DNA"/>
</dbReference>
<sequence length="130" mass="14192">MKKLTLMAIAMGMLAFTACTEKKPAAAPATQVEEVVTDSAFQQAVAGEYKSADGKRIITVNADFTVKTTGLDKDYFKWDMDVKPQGPSANINLIRKGLDAEVKDMVSVDTEEGTLIVKNETYRKAVEAKK</sequence>
<accession>A0A5P0WNA8</accession>
<keyword evidence="1" id="KW-0732">Signal</keyword>
<evidence type="ECO:0000313" key="5">
    <source>
        <dbReference type="Proteomes" id="UP000477980"/>
    </source>
</evidence>
<proteinExistence type="predicted"/>
<name>A0A5P0WNA8_9BACT</name>